<dbReference type="PIRSF" id="PIRSF010372">
    <property type="entry name" value="PaiB"/>
    <property type="match status" value="1"/>
</dbReference>
<dbReference type="AlphaFoldDB" id="A0A4V3CAL4"/>
<dbReference type="SUPFAM" id="SSF50475">
    <property type="entry name" value="FMN-binding split barrel"/>
    <property type="match status" value="1"/>
</dbReference>
<proteinExistence type="predicted"/>
<dbReference type="PANTHER" id="PTHR35802">
    <property type="entry name" value="PROTEASE SYNTHASE AND SPORULATION PROTEIN PAI 2"/>
    <property type="match status" value="1"/>
</dbReference>
<name>A0A4V3CAL4_9ACTN</name>
<evidence type="ECO:0000313" key="2">
    <source>
        <dbReference type="Proteomes" id="UP000295388"/>
    </source>
</evidence>
<comment type="caution">
    <text evidence="1">The sequence shown here is derived from an EMBL/GenBank/DDBJ whole genome shotgun (WGS) entry which is preliminary data.</text>
</comment>
<keyword evidence="2" id="KW-1185">Reference proteome</keyword>
<gene>
    <name evidence="1" type="ORF">EV643_10319</name>
</gene>
<dbReference type="Gene3D" id="2.30.110.10">
    <property type="entry name" value="Electron Transport, Fmn-binding Protein, Chain A"/>
    <property type="match status" value="1"/>
</dbReference>
<reference evidence="1 2" key="1">
    <citation type="submission" date="2019-03" db="EMBL/GenBank/DDBJ databases">
        <title>Genomic Encyclopedia of Type Strains, Phase III (KMG-III): the genomes of soil and plant-associated and newly described type strains.</title>
        <authorList>
            <person name="Whitman W."/>
        </authorList>
    </citation>
    <scope>NUCLEOTIDE SEQUENCE [LARGE SCALE GENOMIC DNA]</scope>
    <source>
        <strain evidence="1 2">VKM Ac-2527</strain>
    </source>
</reference>
<dbReference type="InterPro" id="IPR012349">
    <property type="entry name" value="Split_barrel_FMN-bd"/>
</dbReference>
<organism evidence="1 2">
    <name type="scientific">Kribbella caucasensis</name>
    <dbReference type="NCBI Taxonomy" id="2512215"/>
    <lineage>
        <taxon>Bacteria</taxon>
        <taxon>Bacillati</taxon>
        <taxon>Actinomycetota</taxon>
        <taxon>Actinomycetes</taxon>
        <taxon>Propionibacteriales</taxon>
        <taxon>Kribbellaceae</taxon>
        <taxon>Kribbella</taxon>
    </lineage>
</organism>
<dbReference type="InterPro" id="IPR007396">
    <property type="entry name" value="TR_PAI2-type"/>
</dbReference>
<dbReference type="EMBL" id="SNWQ01000003">
    <property type="protein sequence ID" value="TDO51282.1"/>
    <property type="molecule type" value="Genomic_DNA"/>
</dbReference>
<accession>A0A4V3CAL4</accession>
<dbReference type="PANTHER" id="PTHR35802:SF1">
    <property type="entry name" value="PROTEASE SYNTHASE AND SPORULATION PROTEIN PAI 2"/>
    <property type="match status" value="1"/>
</dbReference>
<sequence>MYVDPDYVEPDLDEVARLIEAQPFATLITDEPELRIAHVPVQLRRPAADELEIAAHVAGQDPFAESIRLGAQVLVSVVGPSVYVTPSWYASRGLPTYNFVAIELRGRAVPLTDPEAVRAHLMRLVADHERGLHPDESKARWKVDDWARDRTTELLPELQAFTMKVQTVTAKVKMGQNRTAGDRVGVMTALQESSRGDHQVVEELMRARYDGDGLPHSGGSDG</sequence>
<dbReference type="Pfam" id="PF04299">
    <property type="entry name" value="FMN_bind_2"/>
    <property type="match status" value="1"/>
</dbReference>
<protein>
    <submittedName>
        <fullName evidence="1">PaiB family negative transcriptional regulator</fullName>
    </submittedName>
</protein>
<evidence type="ECO:0000313" key="1">
    <source>
        <dbReference type="EMBL" id="TDO51282.1"/>
    </source>
</evidence>
<dbReference type="Proteomes" id="UP000295388">
    <property type="component" value="Unassembled WGS sequence"/>
</dbReference>